<reference evidence="1 2" key="1">
    <citation type="submission" date="2019-12" db="EMBL/GenBank/DDBJ databases">
        <title>Nocardia sp. nov. ET3-3 isolated from soil.</title>
        <authorList>
            <person name="Kanchanasin P."/>
            <person name="Tanasupawat S."/>
            <person name="Yuki M."/>
            <person name="Kudo T."/>
        </authorList>
    </citation>
    <scope>NUCLEOTIDE SEQUENCE [LARGE SCALE GENOMIC DNA]</scope>
    <source>
        <strain evidence="1 2">ET3-3</strain>
    </source>
</reference>
<sequence length="215" mass="24083">MGTIPFDAQEREALCDLFEELGADAPTLLEGWTARDLAAHLVLRERDILAGPCMVLPGPFARFADRRRANLVAHNEFGWLVDRLRSGPPAGFFRLGWVRSFPSLNEFFVHHEDLRRANGLGPRHEMPPALQDALWRNVRRGGRFLSRRLRGVRLDLERAGTGERVTVRRGEPAVRLRGAPGELLLYLFGRQDAAEVEALGPAPAVDTVGRTRFGM</sequence>
<dbReference type="NCBIfam" id="TIGR03085">
    <property type="entry name" value="TIGR03085 family metal-binding protein"/>
    <property type="match status" value="1"/>
</dbReference>
<gene>
    <name evidence="1" type="ORF">GPX89_24415</name>
</gene>
<dbReference type="Proteomes" id="UP000466794">
    <property type="component" value="Unassembled WGS sequence"/>
</dbReference>
<comment type="caution">
    <text evidence="1">The sequence shown here is derived from an EMBL/GenBank/DDBJ whole genome shotgun (WGS) entry which is preliminary data.</text>
</comment>
<dbReference type="EMBL" id="WRPP01000005">
    <property type="protein sequence ID" value="MVU80380.1"/>
    <property type="molecule type" value="Genomic_DNA"/>
</dbReference>
<dbReference type="RefSeq" id="WP_157390033.1">
    <property type="nucleotide sequence ID" value="NZ_WRPP01000005.1"/>
</dbReference>
<proteinExistence type="predicted"/>
<dbReference type="SUPFAM" id="SSF109854">
    <property type="entry name" value="DinB/YfiT-like putative metalloenzymes"/>
    <property type="match status" value="1"/>
</dbReference>
<dbReference type="InterPro" id="IPR017517">
    <property type="entry name" value="Maleyloyr_isom"/>
</dbReference>
<keyword evidence="2" id="KW-1185">Reference proteome</keyword>
<name>A0A7K1V161_9NOCA</name>
<evidence type="ECO:0000313" key="2">
    <source>
        <dbReference type="Proteomes" id="UP000466794"/>
    </source>
</evidence>
<dbReference type="InterPro" id="IPR017519">
    <property type="entry name" value="CHP03085"/>
</dbReference>
<dbReference type="InterPro" id="IPR034660">
    <property type="entry name" value="DinB/YfiT-like"/>
</dbReference>
<accession>A0A7K1V161</accession>
<dbReference type="NCBIfam" id="TIGR03083">
    <property type="entry name" value="maleylpyruvate isomerase family mycothiol-dependent enzyme"/>
    <property type="match status" value="1"/>
</dbReference>
<protein>
    <submittedName>
        <fullName evidence="1">TIGR03085 family protein</fullName>
    </submittedName>
</protein>
<organism evidence="1 2">
    <name type="scientific">Nocardia terrae</name>
    <dbReference type="NCBI Taxonomy" id="2675851"/>
    <lineage>
        <taxon>Bacteria</taxon>
        <taxon>Bacillati</taxon>
        <taxon>Actinomycetota</taxon>
        <taxon>Actinomycetes</taxon>
        <taxon>Mycobacteriales</taxon>
        <taxon>Nocardiaceae</taxon>
        <taxon>Nocardia</taxon>
    </lineage>
</organism>
<evidence type="ECO:0000313" key="1">
    <source>
        <dbReference type="EMBL" id="MVU80380.1"/>
    </source>
</evidence>
<dbReference type="AlphaFoldDB" id="A0A7K1V161"/>